<evidence type="ECO:0000256" key="1">
    <source>
        <dbReference type="SAM" id="MobiDB-lite"/>
    </source>
</evidence>
<evidence type="ECO:0000313" key="3">
    <source>
        <dbReference type="EMBL" id="KAB8075860.1"/>
    </source>
</evidence>
<feature type="region of interest" description="Disordered" evidence="1">
    <location>
        <begin position="1"/>
        <end position="33"/>
    </location>
</feature>
<proteinExistence type="predicted"/>
<evidence type="ECO:0000313" key="4">
    <source>
        <dbReference type="Proteomes" id="UP000326565"/>
    </source>
</evidence>
<dbReference type="EMBL" id="ML732188">
    <property type="protein sequence ID" value="KAB8075860.1"/>
    <property type="molecule type" value="Genomic_DNA"/>
</dbReference>
<keyword evidence="4" id="KW-1185">Reference proteome</keyword>
<dbReference type="InterPro" id="IPR029191">
    <property type="entry name" value="Uds1"/>
</dbReference>
<feature type="compositionally biased region" description="Low complexity" evidence="1">
    <location>
        <begin position="184"/>
        <end position="200"/>
    </location>
</feature>
<organism evidence="3 4">
    <name type="scientific">Aspergillus leporis</name>
    <dbReference type="NCBI Taxonomy" id="41062"/>
    <lineage>
        <taxon>Eukaryota</taxon>
        <taxon>Fungi</taxon>
        <taxon>Dikarya</taxon>
        <taxon>Ascomycota</taxon>
        <taxon>Pezizomycotina</taxon>
        <taxon>Eurotiomycetes</taxon>
        <taxon>Eurotiomycetidae</taxon>
        <taxon>Eurotiales</taxon>
        <taxon>Aspergillaceae</taxon>
        <taxon>Aspergillus</taxon>
        <taxon>Aspergillus subgen. Circumdati</taxon>
    </lineage>
</organism>
<dbReference type="AlphaFoldDB" id="A0A5N5X9B7"/>
<feature type="compositionally biased region" description="Low complexity" evidence="1">
    <location>
        <begin position="138"/>
        <end position="147"/>
    </location>
</feature>
<dbReference type="Proteomes" id="UP000326565">
    <property type="component" value="Unassembled WGS sequence"/>
</dbReference>
<feature type="region of interest" description="Disordered" evidence="1">
    <location>
        <begin position="118"/>
        <end position="203"/>
    </location>
</feature>
<gene>
    <name evidence="3" type="ORF">BDV29DRAFT_155236</name>
</gene>
<feature type="domain" description="Up-regulated during septation protein 1" evidence="2">
    <location>
        <begin position="332"/>
        <end position="449"/>
    </location>
</feature>
<feature type="compositionally biased region" description="Basic and acidic residues" evidence="1">
    <location>
        <begin position="93"/>
        <end position="106"/>
    </location>
</feature>
<feature type="region of interest" description="Disordered" evidence="1">
    <location>
        <begin position="90"/>
        <end position="109"/>
    </location>
</feature>
<evidence type="ECO:0000259" key="2">
    <source>
        <dbReference type="Pfam" id="PF15456"/>
    </source>
</evidence>
<accession>A0A5N5X9B7</accession>
<feature type="compositionally biased region" description="Basic and acidic residues" evidence="1">
    <location>
        <begin position="12"/>
        <end position="22"/>
    </location>
</feature>
<dbReference type="OrthoDB" id="5429395at2759"/>
<protein>
    <submittedName>
        <fullName evidence="3">Up-regulated during septation-domain-containing protein</fullName>
    </submittedName>
</protein>
<dbReference type="Pfam" id="PF15456">
    <property type="entry name" value="Uds1"/>
    <property type="match status" value="1"/>
</dbReference>
<sequence length="501" mass="55544">MASLQKNSAKFLLRDKLPKKPDSQAGRNALRRTDCADRQTPIERLRQQCLSVVKKFALFRADSVMLTHKANNASCPQLDNFGASLTTTATSISEEHNPPRSTRHDVPLPGEGRYIPHTPGLPMDSPTIPGWHPTYQQSSNTSSARSSDNPFLKAVLNPISKTNAPSSQQRNATLPHDRKSLGRNSPNSSINTSKSSLKPSVTAKAVRFGEETPPPVPQKPPKSILWALPKAAGSLENRMPPSNPPTGVNCCYLMLENGSQQATYRCRRQESSPQAEPVLEARKHLEAGSPSEISVDQSRRSLTTDRGYFTLPFGLTPSEASSTLSAIEMGGLRDHAKTQAEKFKVLTAQQVLALSLELEALDEHRKYLRNTYHSLQSGRRVLHEQTIRYLQSPNWTVAKCREQMLIRERALMDLNLSVDEWAHKLEQATKRRVSIRRKLLEHTTAALVVEPSSAVNRQRPQVGTSNMQSTGCTTRRAIQSIQIFADSTLFADSDSSTSNMI</sequence>
<name>A0A5N5X9B7_9EURO</name>
<feature type="compositionally biased region" description="Polar residues" evidence="1">
    <location>
        <begin position="159"/>
        <end position="172"/>
    </location>
</feature>
<reference evidence="3 4" key="1">
    <citation type="submission" date="2019-04" db="EMBL/GenBank/DDBJ databases">
        <title>Friends and foes A comparative genomics study of 23 Aspergillus species from section Flavi.</title>
        <authorList>
            <consortium name="DOE Joint Genome Institute"/>
            <person name="Kjaerbolling I."/>
            <person name="Vesth T."/>
            <person name="Frisvad J.C."/>
            <person name="Nybo J.L."/>
            <person name="Theobald S."/>
            <person name="Kildgaard S."/>
            <person name="Isbrandt T."/>
            <person name="Kuo A."/>
            <person name="Sato A."/>
            <person name="Lyhne E.K."/>
            <person name="Kogle M.E."/>
            <person name="Wiebenga A."/>
            <person name="Kun R.S."/>
            <person name="Lubbers R.J."/>
            <person name="Makela M.R."/>
            <person name="Barry K."/>
            <person name="Chovatia M."/>
            <person name="Clum A."/>
            <person name="Daum C."/>
            <person name="Haridas S."/>
            <person name="He G."/>
            <person name="LaButti K."/>
            <person name="Lipzen A."/>
            <person name="Mondo S."/>
            <person name="Riley R."/>
            <person name="Salamov A."/>
            <person name="Simmons B.A."/>
            <person name="Magnuson J.K."/>
            <person name="Henrissat B."/>
            <person name="Mortensen U.H."/>
            <person name="Larsen T.O."/>
            <person name="Devries R.P."/>
            <person name="Grigoriev I.V."/>
            <person name="Machida M."/>
            <person name="Baker S.E."/>
            <person name="Andersen M.R."/>
        </authorList>
    </citation>
    <scope>NUCLEOTIDE SEQUENCE [LARGE SCALE GENOMIC DNA]</scope>
    <source>
        <strain evidence="3 4">CBS 151.66</strain>
    </source>
</reference>